<accession>A0ABY5AH88</accession>
<dbReference type="RefSeq" id="WP_252673089.1">
    <property type="nucleotide sequence ID" value="NZ_CP099547.1"/>
</dbReference>
<name>A0ABY5AH88_9ACTO</name>
<proteinExistence type="predicted"/>
<feature type="transmembrane region" description="Helical" evidence="1">
    <location>
        <begin position="81"/>
        <end position="98"/>
    </location>
</feature>
<dbReference type="Proteomes" id="UP001056109">
    <property type="component" value="Chromosome"/>
</dbReference>
<evidence type="ECO:0000313" key="2">
    <source>
        <dbReference type="EMBL" id="USR79215.1"/>
    </source>
</evidence>
<feature type="transmembrane region" description="Helical" evidence="1">
    <location>
        <begin position="44"/>
        <end position="61"/>
    </location>
</feature>
<dbReference type="EMBL" id="CP099547">
    <property type="protein sequence ID" value="USR79215.1"/>
    <property type="molecule type" value="Genomic_DNA"/>
</dbReference>
<reference evidence="2" key="1">
    <citation type="submission" date="2022-06" db="EMBL/GenBank/DDBJ databases">
        <title>Complete Genome Sequence of Arcanobacterium pinnipediorum strain DSM 28752 isolated from a harbour seal.</title>
        <authorList>
            <person name="Borowiak M."/>
            <person name="Kreitlow A."/>
            <person name="Alssahen M."/>
            <person name="Malorny B."/>
            <person name="Laemmler C."/>
            <person name="Prenger-Berninghoff E."/>
            <person name="Siebert U."/>
            <person name="Ploetz M."/>
            <person name="Abdulmawjood A."/>
        </authorList>
    </citation>
    <scope>NUCLEOTIDE SEQUENCE</scope>
    <source>
        <strain evidence="2">DSM 28752</strain>
    </source>
</reference>
<keyword evidence="3" id="KW-1185">Reference proteome</keyword>
<feature type="transmembrane region" description="Helical" evidence="1">
    <location>
        <begin position="7"/>
        <end position="24"/>
    </location>
</feature>
<evidence type="ECO:0000313" key="3">
    <source>
        <dbReference type="Proteomes" id="UP001056109"/>
    </source>
</evidence>
<organism evidence="2 3">
    <name type="scientific">Arcanobacterium pinnipediorum</name>
    <dbReference type="NCBI Taxonomy" id="1503041"/>
    <lineage>
        <taxon>Bacteria</taxon>
        <taxon>Bacillati</taxon>
        <taxon>Actinomycetota</taxon>
        <taxon>Actinomycetes</taxon>
        <taxon>Actinomycetales</taxon>
        <taxon>Actinomycetaceae</taxon>
        <taxon>Arcanobacterium</taxon>
    </lineage>
</organism>
<keyword evidence="1" id="KW-1133">Transmembrane helix</keyword>
<protein>
    <submittedName>
        <fullName evidence="2">Uncharacterized protein</fullName>
    </submittedName>
</protein>
<sequence length="99" mass="10269">MSRLTKYLSAGALLAIVNSLIVMSPDVFDGAGFADALSNNATKIIIQASLALVVMGSAGLIRDKADSGDLPLKTAQKSLSFAIIAALILIAVLVALLWR</sequence>
<evidence type="ECO:0000256" key="1">
    <source>
        <dbReference type="SAM" id="Phobius"/>
    </source>
</evidence>
<keyword evidence="1" id="KW-0812">Transmembrane</keyword>
<keyword evidence="1" id="KW-0472">Membrane</keyword>
<gene>
    <name evidence="2" type="ORF">NG665_07505</name>
</gene>